<name>A0ABP0L2W0_9DINO</name>
<feature type="compositionally biased region" description="Low complexity" evidence="1">
    <location>
        <begin position="1"/>
        <end position="14"/>
    </location>
</feature>
<comment type="caution">
    <text evidence="2">The sequence shown here is derived from an EMBL/GenBank/DDBJ whole genome shotgun (WGS) entry which is preliminary data.</text>
</comment>
<feature type="region of interest" description="Disordered" evidence="1">
    <location>
        <begin position="1"/>
        <end position="37"/>
    </location>
</feature>
<organism evidence="2 3">
    <name type="scientific">Durusdinium trenchii</name>
    <dbReference type="NCBI Taxonomy" id="1381693"/>
    <lineage>
        <taxon>Eukaryota</taxon>
        <taxon>Sar</taxon>
        <taxon>Alveolata</taxon>
        <taxon>Dinophyceae</taxon>
        <taxon>Suessiales</taxon>
        <taxon>Symbiodiniaceae</taxon>
        <taxon>Durusdinium</taxon>
    </lineage>
</organism>
<evidence type="ECO:0000313" key="3">
    <source>
        <dbReference type="Proteomes" id="UP001642484"/>
    </source>
</evidence>
<sequence>MGCCSSASASAASAGSIGVPKHEKSADQVQQAESSMRDGALEEICLEQIEVQPAAGDGLREGQREEPSAPEASLKRYFEKDYKEGGVFAHEEYEHDAADWCWLHKGSNIKVPSM</sequence>
<dbReference type="EMBL" id="CAXAMN010011035">
    <property type="protein sequence ID" value="CAK9033505.1"/>
    <property type="molecule type" value="Genomic_DNA"/>
</dbReference>
<proteinExistence type="predicted"/>
<feature type="region of interest" description="Disordered" evidence="1">
    <location>
        <begin position="52"/>
        <end position="75"/>
    </location>
</feature>
<reference evidence="2 3" key="1">
    <citation type="submission" date="2024-02" db="EMBL/GenBank/DDBJ databases">
        <authorList>
            <person name="Chen Y."/>
            <person name="Shah S."/>
            <person name="Dougan E. K."/>
            <person name="Thang M."/>
            <person name="Chan C."/>
        </authorList>
    </citation>
    <scope>NUCLEOTIDE SEQUENCE [LARGE SCALE GENOMIC DNA]</scope>
</reference>
<evidence type="ECO:0000256" key="1">
    <source>
        <dbReference type="SAM" id="MobiDB-lite"/>
    </source>
</evidence>
<dbReference type="Proteomes" id="UP001642484">
    <property type="component" value="Unassembled WGS sequence"/>
</dbReference>
<feature type="compositionally biased region" description="Basic and acidic residues" evidence="1">
    <location>
        <begin position="58"/>
        <end position="75"/>
    </location>
</feature>
<accession>A0ABP0L2W0</accession>
<gene>
    <name evidence="2" type="ORF">CCMP2556_LOCUS19100</name>
</gene>
<evidence type="ECO:0000313" key="2">
    <source>
        <dbReference type="EMBL" id="CAK9033505.1"/>
    </source>
</evidence>
<protein>
    <submittedName>
        <fullName evidence="2">Uncharacterized protein</fullName>
    </submittedName>
</protein>
<keyword evidence="3" id="KW-1185">Reference proteome</keyword>